<dbReference type="OrthoDB" id="2193813at2759"/>
<feature type="domain" description="Bromodomain associated" evidence="8">
    <location>
        <begin position="57"/>
        <end position="106"/>
    </location>
</feature>
<evidence type="ECO:0000256" key="6">
    <source>
        <dbReference type="ARBA" id="ARBA00023242"/>
    </source>
</evidence>
<evidence type="ECO:0000259" key="9">
    <source>
        <dbReference type="Pfam" id="PF10406"/>
    </source>
</evidence>
<dbReference type="GO" id="GO:0006367">
    <property type="term" value="P:transcription initiation at RNA polymerase II promoter"/>
    <property type="evidence" value="ECO:0007669"/>
    <property type="project" value="TreeGrafter"/>
</dbReference>
<dbReference type="Gene3D" id="1.10.20.10">
    <property type="entry name" value="Histone, subunit A"/>
    <property type="match status" value="1"/>
</dbReference>
<organism evidence="10 11">
    <name type="scientific">Modicella reniformis</name>
    <dbReference type="NCBI Taxonomy" id="1440133"/>
    <lineage>
        <taxon>Eukaryota</taxon>
        <taxon>Fungi</taxon>
        <taxon>Fungi incertae sedis</taxon>
        <taxon>Mucoromycota</taxon>
        <taxon>Mortierellomycotina</taxon>
        <taxon>Mortierellomycetes</taxon>
        <taxon>Mortierellales</taxon>
        <taxon>Mortierellaceae</taxon>
        <taxon>Modicella</taxon>
    </lineage>
</organism>
<evidence type="ECO:0000256" key="1">
    <source>
        <dbReference type="ARBA" id="ARBA00004123"/>
    </source>
</evidence>
<dbReference type="CDD" id="cd00076">
    <property type="entry name" value="HFD_SF"/>
    <property type="match status" value="1"/>
</dbReference>
<dbReference type="CDD" id="cd08049">
    <property type="entry name" value="TAF8"/>
    <property type="match status" value="1"/>
</dbReference>
<evidence type="ECO:0000256" key="2">
    <source>
        <dbReference type="ARBA" id="ARBA00008767"/>
    </source>
</evidence>
<dbReference type="Pfam" id="PF07524">
    <property type="entry name" value="Bromo_TP"/>
    <property type="match status" value="1"/>
</dbReference>
<gene>
    <name evidence="10" type="ORF">BGZ65_006136</name>
</gene>
<keyword evidence="6" id="KW-0539">Nucleus</keyword>
<accession>A0A9P6J581</accession>
<comment type="subcellular location">
    <subcellularLocation>
        <location evidence="1">Nucleus</location>
    </subcellularLocation>
</comment>
<feature type="compositionally biased region" description="Low complexity" evidence="7">
    <location>
        <begin position="7"/>
        <end position="17"/>
    </location>
</feature>
<comment type="caution">
    <text evidence="10">The sequence shown here is derived from an EMBL/GenBank/DDBJ whole genome shotgun (WGS) entry which is preliminary data.</text>
</comment>
<feature type="region of interest" description="Disordered" evidence="7">
    <location>
        <begin position="1"/>
        <end position="44"/>
    </location>
</feature>
<feature type="compositionally biased region" description="Acidic residues" evidence="7">
    <location>
        <begin position="135"/>
        <end position="148"/>
    </location>
</feature>
<sequence>MPNTHANNNNNNKNSNSTSRYGVGKARTQGQTQHRHGLTSMGIQHPTSQNTIDCVTAEATCRKLVSVLALDAGFEGITASALETLTRTFENYTQQLYSIAHSFAELETPLLRGPLQETIAKHQRKKEKKTVLLDSDIEDNTDSDDEEPATTSLPETKVTARTIVPDHLPPFPSKHSYKQTPVFVKRPTDPQKIRELNAEQSRLVESNLKRLMAAENKVAMAAAHKDGSSVGVTTDLLMVKEEPESEESIDRRALTKLEALPVVNYEFSRRQQQLSASKREGNHQAQLHEMQGGHRRGESLSSNLNGGGGAAGGSVLTLKAEWRKGRRRMRKEQQDVMEELEHNLNHKRLRQESSHSRDLAKHLCL</sequence>
<keyword evidence="5" id="KW-0804">Transcription</keyword>
<reference evidence="10" key="1">
    <citation type="journal article" date="2020" name="Fungal Divers.">
        <title>Resolving the Mortierellaceae phylogeny through synthesis of multi-gene phylogenetics and phylogenomics.</title>
        <authorList>
            <person name="Vandepol N."/>
            <person name="Liber J."/>
            <person name="Desiro A."/>
            <person name="Na H."/>
            <person name="Kennedy M."/>
            <person name="Barry K."/>
            <person name="Grigoriev I.V."/>
            <person name="Miller A.N."/>
            <person name="O'Donnell K."/>
            <person name="Stajich J.E."/>
            <person name="Bonito G."/>
        </authorList>
    </citation>
    <scope>NUCLEOTIDE SEQUENCE</scope>
    <source>
        <strain evidence="10">MES-2147</strain>
    </source>
</reference>
<feature type="region of interest" description="Disordered" evidence="7">
    <location>
        <begin position="271"/>
        <end position="315"/>
    </location>
</feature>
<keyword evidence="11" id="KW-1185">Reference proteome</keyword>
<dbReference type="PANTHER" id="PTHR46469:SF1">
    <property type="entry name" value="TRANSCRIPTION INITIATION FACTOR TFIID SUBUNIT 8"/>
    <property type="match status" value="1"/>
</dbReference>
<feature type="domain" description="Transcription factor TFIID subunit 8 C-terminal" evidence="9">
    <location>
        <begin position="164"/>
        <end position="211"/>
    </location>
</feature>
<dbReference type="InterPro" id="IPR009072">
    <property type="entry name" value="Histone-fold"/>
</dbReference>
<dbReference type="Pfam" id="PF10406">
    <property type="entry name" value="TAF8_C"/>
    <property type="match status" value="1"/>
</dbReference>
<comment type="similarity">
    <text evidence="2">Belongs to the TAF8 family.</text>
</comment>
<dbReference type="InterPro" id="IPR037818">
    <property type="entry name" value="TAF8"/>
</dbReference>
<evidence type="ECO:0000259" key="8">
    <source>
        <dbReference type="Pfam" id="PF07524"/>
    </source>
</evidence>
<protein>
    <recommendedName>
        <fullName evidence="3">Transcription initiation factor TFIID subunit 8</fullName>
    </recommendedName>
</protein>
<dbReference type="AlphaFoldDB" id="A0A9P6J581"/>
<dbReference type="PANTHER" id="PTHR46469">
    <property type="entry name" value="TRANSCRIPTION INITIATION FACTOR TFIID SUBUNIT 8"/>
    <property type="match status" value="1"/>
</dbReference>
<dbReference type="GO" id="GO:0005669">
    <property type="term" value="C:transcription factor TFIID complex"/>
    <property type="evidence" value="ECO:0007669"/>
    <property type="project" value="InterPro"/>
</dbReference>
<evidence type="ECO:0000313" key="10">
    <source>
        <dbReference type="EMBL" id="KAF9963071.1"/>
    </source>
</evidence>
<feature type="region of interest" description="Disordered" evidence="7">
    <location>
        <begin position="123"/>
        <end position="156"/>
    </location>
</feature>
<dbReference type="InterPro" id="IPR019473">
    <property type="entry name" value="TFIID_su8_C"/>
</dbReference>
<evidence type="ECO:0000256" key="4">
    <source>
        <dbReference type="ARBA" id="ARBA00023015"/>
    </source>
</evidence>
<dbReference type="GO" id="GO:0046982">
    <property type="term" value="F:protein heterodimerization activity"/>
    <property type="evidence" value="ECO:0007669"/>
    <property type="project" value="InterPro"/>
</dbReference>
<keyword evidence="4" id="KW-0805">Transcription regulation</keyword>
<dbReference type="Proteomes" id="UP000749646">
    <property type="component" value="Unassembled WGS sequence"/>
</dbReference>
<evidence type="ECO:0000313" key="11">
    <source>
        <dbReference type="Proteomes" id="UP000749646"/>
    </source>
</evidence>
<dbReference type="EMBL" id="JAAAHW010006326">
    <property type="protein sequence ID" value="KAF9963071.1"/>
    <property type="molecule type" value="Genomic_DNA"/>
</dbReference>
<evidence type="ECO:0000256" key="7">
    <source>
        <dbReference type="SAM" id="MobiDB-lite"/>
    </source>
</evidence>
<name>A0A9P6J581_9FUNG</name>
<evidence type="ECO:0000256" key="3">
    <source>
        <dbReference type="ARBA" id="ARBA00017307"/>
    </source>
</evidence>
<evidence type="ECO:0000256" key="5">
    <source>
        <dbReference type="ARBA" id="ARBA00023163"/>
    </source>
</evidence>
<proteinExistence type="inferred from homology"/>
<dbReference type="InterPro" id="IPR006565">
    <property type="entry name" value="BTP"/>
</dbReference>